<dbReference type="Pfam" id="PF01359">
    <property type="entry name" value="Transposase_1"/>
    <property type="match status" value="1"/>
</dbReference>
<reference evidence="1 2" key="1">
    <citation type="submission" date="2015-09" db="EMBL/GenBank/DDBJ databases">
        <title>Draft genome of the scarab beetle Oryctes borbonicus.</title>
        <authorList>
            <person name="Meyer J.M."/>
            <person name="Markov G.V."/>
            <person name="Baskaran P."/>
            <person name="Herrmann M."/>
            <person name="Sommer R.J."/>
            <person name="Roedelsperger C."/>
        </authorList>
    </citation>
    <scope>NUCLEOTIDE SEQUENCE [LARGE SCALE GENOMIC DNA]</scope>
    <source>
        <strain evidence="1">OB123</strain>
        <tissue evidence="1">Whole animal</tissue>
    </source>
</reference>
<sequence>MLNRIVTGDESSVYHYQPEIKRASMQWKHPSSASTKKFKVVLLAGKVTLTVFWDSQGVLLAHFQNRNENMTAESYCRVLLLLRDAIRRKRPGLLTTGILLHHGNVRPHSAHLT</sequence>
<organism evidence="1 2">
    <name type="scientific">Oryctes borbonicus</name>
    <dbReference type="NCBI Taxonomy" id="1629725"/>
    <lineage>
        <taxon>Eukaryota</taxon>
        <taxon>Metazoa</taxon>
        <taxon>Ecdysozoa</taxon>
        <taxon>Arthropoda</taxon>
        <taxon>Hexapoda</taxon>
        <taxon>Insecta</taxon>
        <taxon>Pterygota</taxon>
        <taxon>Neoptera</taxon>
        <taxon>Endopterygota</taxon>
        <taxon>Coleoptera</taxon>
        <taxon>Polyphaga</taxon>
        <taxon>Scarabaeiformia</taxon>
        <taxon>Scarabaeidae</taxon>
        <taxon>Dynastinae</taxon>
        <taxon>Oryctes</taxon>
    </lineage>
</organism>
<dbReference type="PANTHER" id="PTHR46060">
    <property type="entry name" value="MARINER MOS1 TRANSPOSASE-LIKE PROTEIN"/>
    <property type="match status" value="1"/>
</dbReference>
<dbReference type="Gene3D" id="3.30.420.10">
    <property type="entry name" value="Ribonuclease H-like superfamily/Ribonuclease H"/>
    <property type="match status" value="1"/>
</dbReference>
<evidence type="ECO:0000313" key="1">
    <source>
        <dbReference type="EMBL" id="KRT85678.1"/>
    </source>
</evidence>
<gene>
    <name evidence="1" type="ORF">AMK59_2565</name>
</gene>
<dbReference type="InterPro" id="IPR052709">
    <property type="entry name" value="Transposase-MT_Hybrid"/>
</dbReference>
<dbReference type="EMBL" id="LJIG01001262">
    <property type="protein sequence ID" value="KRT85678.1"/>
    <property type="molecule type" value="Genomic_DNA"/>
</dbReference>
<accession>A0A0T6BEL4</accession>
<dbReference type="InterPro" id="IPR036397">
    <property type="entry name" value="RNaseH_sf"/>
</dbReference>
<comment type="caution">
    <text evidence="1">The sequence shown here is derived from an EMBL/GenBank/DDBJ whole genome shotgun (WGS) entry which is preliminary data.</text>
</comment>
<keyword evidence="2" id="KW-1185">Reference proteome</keyword>
<dbReference type="Proteomes" id="UP000051574">
    <property type="component" value="Unassembled WGS sequence"/>
</dbReference>
<evidence type="ECO:0008006" key="3">
    <source>
        <dbReference type="Google" id="ProtNLM"/>
    </source>
</evidence>
<dbReference type="PANTHER" id="PTHR46060:SF1">
    <property type="entry name" value="MARINER MOS1 TRANSPOSASE-LIKE PROTEIN"/>
    <property type="match status" value="1"/>
</dbReference>
<evidence type="ECO:0000313" key="2">
    <source>
        <dbReference type="Proteomes" id="UP000051574"/>
    </source>
</evidence>
<dbReference type="OrthoDB" id="6760456at2759"/>
<dbReference type="InterPro" id="IPR001888">
    <property type="entry name" value="Transposase_1"/>
</dbReference>
<name>A0A0T6BEL4_9SCAR</name>
<dbReference type="AlphaFoldDB" id="A0A0T6BEL4"/>
<dbReference type="GO" id="GO:0003676">
    <property type="term" value="F:nucleic acid binding"/>
    <property type="evidence" value="ECO:0007669"/>
    <property type="project" value="InterPro"/>
</dbReference>
<protein>
    <recommendedName>
        <fullName evidence="3">Transposase</fullName>
    </recommendedName>
</protein>
<proteinExistence type="predicted"/>